<keyword evidence="2" id="KW-0677">Repeat</keyword>
<dbReference type="Pfam" id="PF23598">
    <property type="entry name" value="LRR_14"/>
    <property type="match status" value="1"/>
</dbReference>
<evidence type="ECO:0000256" key="2">
    <source>
        <dbReference type="ARBA" id="ARBA00022737"/>
    </source>
</evidence>
<dbReference type="GeneID" id="107422028"/>
<evidence type="ECO:0000313" key="7">
    <source>
        <dbReference type="Proteomes" id="UP001652623"/>
    </source>
</evidence>
<evidence type="ECO:0000256" key="3">
    <source>
        <dbReference type="ARBA" id="ARBA00022821"/>
    </source>
</evidence>
<dbReference type="InterPro" id="IPR036388">
    <property type="entry name" value="WH-like_DNA-bd_sf"/>
</dbReference>
<dbReference type="Gene3D" id="1.10.8.430">
    <property type="entry name" value="Helical domain of apoptotic protease-activating factors"/>
    <property type="match status" value="1"/>
</dbReference>
<gene>
    <name evidence="8 9 10" type="primary">LOC107422028</name>
</gene>
<reference evidence="8 9" key="1">
    <citation type="submission" date="2025-05" db="UniProtKB">
        <authorList>
            <consortium name="RefSeq"/>
        </authorList>
    </citation>
    <scope>IDENTIFICATION</scope>
    <source>
        <tissue evidence="8 9">Seedling</tissue>
    </source>
</reference>
<dbReference type="InterPro" id="IPR027417">
    <property type="entry name" value="P-loop_NTPase"/>
</dbReference>
<dbReference type="PANTHER" id="PTHR23155">
    <property type="entry name" value="DISEASE RESISTANCE PROTEIN RP"/>
    <property type="match status" value="1"/>
</dbReference>
<dbReference type="Pfam" id="PF25019">
    <property type="entry name" value="LRR_R13L1-DRL21"/>
    <property type="match status" value="1"/>
</dbReference>
<evidence type="ECO:0000313" key="9">
    <source>
        <dbReference type="RefSeq" id="XP_060671873.1"/>
    </source>
</evidence>
<dbReference type="SUPFAM" id="SSF52540">
    <property type="entry name" value="P-loop containing nucleoside triphosphate hydrolases"/>
    <property type="match status" value="1"/>
</dbReference>
<feature type="domain" description="Disease resistance protein winged helix" evidence="4">
    <location>
        <begin position="125"/>
        <end position="194"/>
    </location>
</feature>
<dbReference type="SUPFAM" id="SSF52047">
    <property type="entry name" value="RNI-like"/>
    <property type="match status" value="1"/>
</dbReference>
<evidence type="ECO:0000259" key="4">
    <source>
        <dbReference type="Pfam" id="PF23559"/>
    </source>
</evidence>
<dbReference type="InterPro" id="IPR003591">
    <property type="entry name" value="Leu-rich_rpt_typical-subtyp"/>
</dbReference>
<dbReference type="PANTHER" id="PTHR23155:SF1241">
    <property type="entry name" value="DISEASE RESISTANCE RPP13-LIKE PROTEIN 1-RELATED"/>
    <property type="match status" value="1"/>
</dbReference>
<dbReference type="PRINTS" id="PR00364">
    <property type="entry name" value="DISEASERSIST"/>
</dbReference>
<feature type="domain" description="R13L1/DRL21-like LRR repeat region" evidence="6">
    <location>
        <begin position="469"/>
        <end position="573"/>
    </location>
</feature>
<dbReference type="InterPro" id="IPR055414">
    <property type="entry name" value="LRR_R13L4/SHOC2-like"/>
</dbReference>
<dbReference type="InterPro" id="IPR042197">
    <property type="entry name" value="Apaf_helical"/>
</dbReference>
<dbReference type="InterPro" id="IPR044974">
    <property type="entry name" value="Disease_R_plants"/>
</dbReference>
<dbReference type="InterPro" id="IPR058922">
    <property type="entry name" value="WHD_DRP"/>
</dbReference>
<organism evidence="7 10">
    <name type="scientific">Ziziphus jujuba</name>
    <name type="common">Chinese jujube</name>
    <name type="synonym">Ziziphus sativa</name>
    <dbReference type="NCBI Taxonomy" id="326968"/>
    <lineage>
        <taxon>Eukaryota</taxon>
        <taxon>Viridiplantae</taxon>
        <taxon>Streptophyta</taxon>
        <taxon>Embryophyta</taxon>
        <taxon>Tracheophyta</taxon>
        <taxon>Spermatophyta</taxon>
        <taxon>Magnoliopsida</taxon>
        <taxon>eudicotyledons</taxon>
        <taxon>Gunneridae</taxon>
        <taxon>Pentapetalae</taxon>
        <taxon>rosids</taxon>
        <taxon>fabids</taxon>
        <taxon>Rosales</taxon>
        <taxon>Rhamnaceae</taxon>
        <taxon>Paliureae</taxon>
        <taxon>Ziziphus</taxon>
    </lineage>
</organism>
<dbReference type="Gene3D" id="3.80.10.10">
    <property type="entry name" value="Ribonuclease Inhibitor"/>
    <property type="match status" value="1"/>
</dbReference>
<evidence type="ECO:0000313" key="10">
    <source>
        <dbReference type="RefSeq" id="XP_060671874.1"/>
    </source>
</evidence>
<keyword evidence="7" id="KW-1185">Reference proteome</keyword>
<dbReference type="InterPro" id="IPR032675">
    <property type="entry name" value="LRR_dom_sf"/>
</dbReference>
<dbReference type="InterPro" id="IPR056789">
    <property type="entry name" value="LRR_R13L1-DRL21"/>
</dbReference>
<dbReference type="Gene3D" id="1.10.10.10">
    <property type="entry name" value="Winged helix-like DNA-binding domain superfamily/Winged helix DNA-binding domain"/>
    <property type="match status" value="1"/>
</dbReference>
<keyword evidence="1" id="KW-0433">Leucine-rich repeat</keyword>
<proteinExistence type="predicted"/>
<dbReference type="RefSeq" id="XP_060671874.1">
    <property type="nucleotide sequence ID" value="XM_060815891.1"/>
</dbReference>
<evidence type="ECO:0000259" key="6">
    <source>
        <dbReference type="Pfam" id="PF25019"/>
    </source>
</evidence>
<dbReference type="Pfam" id="PF00560">
    <property type="entry name" value="LRR_1"/>
    <property type="match status" value="1"/>
</dbReference>
<dbReference type="RefSeq" id="XP_060671872.1">
    <property type="nucleotide sequence ID" value="XM_060815889.1"/>
</dbReference>
<feature type="domain" description="Disease resistance R13L4/SHOC-2-like LRR" evidence="5">
    <location>
        <begin position="262"/>
        <end position="370"/>
    </location>
</feature>
<keyword evidence="3" id="KW-0611">Plant defense</keyword>
<evidence type="ECO:0000259" key="5">
    <source>
        <dbReference type="Pfam" id="PF23598"/>
    </source>
</evidence>
<dbReference type="Pfam" id="PF23559">
    <property type="entry name" value="WHD_DRP"/>
    <property type="match status" value="1"/>
</dbReference>
<protein>
    <submittedName>
        <fullName evidence="8 9">Disease resistance protein At3g14460</fullName>
    </submittedName>
</protein>
<dbReference type="SMART" id="SM00369">
    <property type="entry name" value="LRR_TYP"/>
    <property type="match status" value="2"/>
</dbReference>
<dbReference type="InterPro" id="IPR001611">
    <property type="entry name" value="Leu-rich_rpt"/>
</dbReference>
<dbReference type="PROSITE" id="PS51450">
    <property type="entry name" value="LRR"/>
    <property type="match status" value="1"/>
</dbReference>
<evidence type="ECO:0000313" key="8">
    <source>
        <dbReference type="RefSeq" id="XP_060671872.1"/>
    </source>
</evidence>
<evidence type="ECO:0000256" key="1">
    <source>
        <dbReference type="ARBA" id="ARBA00022614"/>
    </source>
</evidence>
<name>A0ABM4A570_ZIZJJ</name>
<dbReference type="Proteomes" id="UP001652623">
    <property type="component" value="Chromosome 3"/>
</dbReference>
<dbReference type="RefSeq" id="XP_060671873.1">
    <property type="nucleotide sequence ID" value="XM_060815890.1"/>
</dbReference>
<accession>A0ABM4A570</accession>
<sequence length="599" mass="69431">MWAQNYCEKIANMMGDVRNYRLQIMSEDDCWSLFAKHAFGNKKLGARPDLEEIGRLVVRKCKGIPLAVKALGGLLRSEQNPQEWKKILKNDVWDSSRKEHILPALWLSYYYLPGHLKRCFAYCSIFPKGDELNKQELILLWMGENLLETHKSMTAEEVGEEYFNDLLSRSLFQFDYHSVEHCYFTMHDLVYDLAKCVSGESYFSLQDNVSEVSSKQSTCHLSYLQYKSDYIKNLEDFCDTKTLRTLLFRKLTWPFVEKDLTHLLEQLPSMRYLRVLDVGGGVSMQERPLMTKLLNSTANLKLLRYLKFDHAGINEIPNSICTLYNLQTLILRQRGITRLPDSIGNLKQLIYLDLGRSSIGKIPDPIGNLKHLRYLDLSHSSIEEIPDTVCNLHELHTMKLYSCYNLKRLPNSITTLFNLRHLNISHDENFFRHMFCGTGLREMPPQMCKLKNLQTLPVFVVGKDSGSNIKELGELQHLQGPDLLIKGLENVLNEEDASGAKLEDKKRITRLGLLWMGDNDDSQPAREALDRLQPHTNLKELYIRSYGGTSFLPWVGHHSFFCIRSVRLSDFKTVVGCLHWDSYLPWNPSSYLDLICWRR</sequence>